<organism evidence="1 2">
    <name type="scientific">Botrytis hyacinthi</name>
    <dbReference type="NCBI Taxonomy" id="278943"/>
    <lineage>
        <taxon>Eukaryota</taxon>
        <taxon>Fungi</taxon>
        <taxon>Dikarya</taxon>
        <taxon>Ascomycota</taxon>
        <taxon>Pezizomycotina</taxon>
        <taxon>Leotiomycetes</taxon>
        <taxon>Helotiales</taxon>
        <taxon>Sclerotiniaceae</taxon>
        <taxon>Botrytis</taxon>
    </lineage>
</organism>
<reference evidence="1 2" key="1">
    <citation type="submission" date="2017-12" db="EMBL/GenBank/DDBJ databases">
        <title>Comparative genomics of Botrytis spp.</title>
        <authorList>
            <person name="Valero-Jimenez C.A."/>
            <person name="Tapia P."/>
            <person name="Veloso J."/>
            <person name="Silva-Moreno E."/>
            <person name="Staats M."/>
            <person name="Valdes J.H."/>
            <person name="Van Kan J.A.L."/>
        </authorList>
    </citation>
    <scope>NUCLEOTIDE SEQUENCE [LARGE SCALE GENOMIC DNA]</scope>
    <source>
        <strain evidence="1 2">Bh0001</strain>
    </source>
</reference>
<proteinExistence type="predicted"/>
<gene>
    <name evidence="1" type="ORF">BHYA_0122g00230</name>
</gene>
<dbReference type="AlphaFoldDB" id="A0A4Z1GM50"/>
<comment type="caution">
    <text evidence="1">The sequence shown here is derived from an EMBL/GenBank/DDBJ whole genome shotgun (WGS) entry which is preliminary data.</text>
</comment>
<evidence type="ECO:0000313" key="2">
    <source>
        <dbReference type="Proteomes" id="UP000297814"/>
    </source>
</evidence>
<sequence length="139" mass="16334">MCVEQEVRCTGCNESSTSVYICLRFKRWQRNHKKIVSHRRCGEFSISRPRKQTSLAHVDCPILSNDMRLGDSSNTVASNHQVRQNAYFETCQQPEQEQEQIEYEHNEAFMYDYASQCPSPIQTYPAYAMPYPHYPLWCV</sequence>
<dbReference type="EMBL" id="PQXK01000122">
    <property type="protein sequence ID" value="TGO36530.1"/>
    <property type="molecule type" value="Genomic_DNA"/>
</dbReference>
<protein>
    <submittedName>
        <fullName evidence="1">Uncharacterized protein</fullName>
    </submittedName>
</protein>
<evidence type="ECO:0000313" key="1">
    <source>
        <dbReference type="EMBL" id="TGO36530.1"/>
    </source>
</evidence>
<keyword evidence="2" id="KW-1185">Reference proteome</keyword>
<accession>A0A4Z1GM50</accession>
<dbReference type="Proteomes" id="UP000297814">
    <property type="component" value="Unassembled WGS sequence"/>
</dbReference>
<name>A0A4Z1GM50_9HELO</name>